<dbReference type="RefSeq" id="XP_056576679.1">
    <property type="nucleotide sequence ID" value="XM_056725828.1"/>
</dbReference>
<reference evidence="3" key="1">
    <citation type="submission" date="2022-12" db="EMBL/GenBank/DDBJ databases">
        <authorList>
            <person name="Petersen C."/>
        </authorList>
    </citation>
    <scope>NUCLEOTIDE SEQUENCE</scope>
    <source>
        <strain evidence="3">IBT 3081</strain>
    </source>
</reference>
<feature type="region of interest" description="Disordered" evidence="2">
    <location>
        <begin position="205"/>
        <end position="242"/>
    </location>
</feature>
<evidence type="ECO:0000313" key="4">
    <source>
        <dbReference type="Proteomes" id="UP001147752"/>
    </source>
</evidence>
<dbReference type="Proteomes" id="UP001147752">
    <property type="component" value="Unassembled WGS sequence"/>
</dbReference>
<name>A0A9W9RRT2_9EURO</name>
<dbReference type="EMBL" id="JAPZBT010000003">
    <property type="protein sequence ID" value="KAJ5365212.1"/>
    <property type="molecule type" value="Genomic_DNA"/>
</dbReference>
<comment type="caution">
    <text evidence="3">The sequence shown here is derived from an EMBL/GenBank/DDBJ whole genome shotgun (WGS) entry which is preliminary data.</text>
</comment>
<keyword evidence="4" id="KW-1185">Reference proteome</keyword>
<evidence type="ECO:0000256" key="1">
    <source>
        <dbReference type="SAM" id="Coils"/>
    </source>
</evidence>
<feature type="coiled-coil region" evidence="1">
    <location>
        <begin position="152"/>
        <end position="186"/>
    </location>
</feature>
<dbReference type="GeneID" id="81465011"/>
<keyword evidence="1" id="KW-0175">Coiled coil</keyword>
<reference evidence="3" key="2">
    <citation type="journal article" date="2023" name="IMA Fungus">
        <title>Comparative genomic study of the Penicillium genus elucidates a diverse pangenome and 15 lateral gene transfer events.</title>
        <authorList>
            <person name="Petersen C."/>
            <person name="Sorensen T."/>
            <person name="Nielsen M.R."/>
            <person name="Sondergaard T.E."/>
            <person name="Sorensen J.L."/>
            <person name="Fitzpatrick D.A."/>
            <person name="Frisvad J.C."/>
            <person name="Nielsen K.L."/>
        </authorList>
    </citation>
    <scope>NUCLEOTIDE SEQUENCE</scope>
    <source>
        <strain evidence="3">IBT 3081</strain>
    </source>
</reference>
<evidence type="ECO:0000256" key="2">
    <source>
        <dbReference type="SAM" id="MobiDB-lite"/>
    </source>
</evidence>
<proteinExistence type="predicted"/>
<gene>
    <name evidence="3" type="ORF">N7517_008098</name>
</gene>
<dbReference type="OrthoDB" id="5428321at2759"/>
<sequence length="242" mass="26814">MVLSSNEKRAFFRQQCREALAAHILDRLDLVVAPSQVRLQPSGGDGYAWSITESKKSLLQSNLGSGSVGLYRSICEEIGRSLEAVTPQTLQAAQSERDHLPREEGLYSAEDRRKARPACSEKESGSFTAKIRELECANHDMSGELDRTRVHLEESLGENREMQAKVRRLQDELECNSSRASHLENELVRVTGGIAKAMQVLQVHQAQERSMSDSYGDRQEKSGDGIDSTVLETPAPIRDGSS</sequence>
<evidence type="ECO:0000313" key="3">
    <source>
        <dbReference type="EMBL" id="KAJ5365212.1"/>
    </source>
</evidence>
<protein>
    <submittedName>
        <fullName evidence="3">Uncharacterized protein</fullName>
    </submittedName>
</protein>
<feature type="compositionally biased region" description="Basic and acidic residues" evidence="2">
    <location>
        <begin position="206"/>
        <end position="224"/>
    </location>
</feature>
<accession>A0A9W9RRT2</accession>
<organism evidence="3 4">
    <name type="scientific">Penicillium concentricum</name>
    <dbReference type="NCBI Taxonomy" id="293559"/>
    <lineage>
        <taxon>Eukaryota</taxon>
        <taxon>Fungi</taxon>
        <taxon>Dikarya</taxon>
        <taxon>Ascomycota</taxon>
        <taxon>Pezizomycotina</taxon>
        <taxon>Eurotiomycetes</taxon>
        <taxon>Eurotiomycetidae</taxon>
        <taxon>Eurotiales</taxon>
        <taxon>Aspergillaceae</taxon>
        <taxon>Penicillium</taxon>
    </lineage>
</organism>
<dbReference type="AlphaFoldDB" id="A0A9W9RRT2"/>
<feature type="region of interest" description="Disordered" evidence="2">
    <location>
        <begin position="90"/>
        <end position="124"/>
    </location>
</feature>
<feature type="compositionally biased region" description="Basic and acidic residues" evidence="2">
    <location>
        <begin position="95"/>
        <end position="124"/>
    </location>
</feature>